<keyword evidence="3" id="KW-0548">Nucleotidyltransferase</keyword>
<dbReference type="Gene3D" id="1.10.30.50">
    <property type="match status" value="1"/>
</dbReference>
<dbReference type="GO" id="GO:0008270">
    <property type="term" value="F:zinc ion binding"/>
    <property type="evidence" value="ECO:0007669"/>
    <property type="project" value="InterPro"/>
</dbReference>
<dbReference type="Pfam" id="PF08388">
    <property type="entry name" value="GIIM"/>
    <property type="match status" value="1"/>
</dbReference>
<evidence type="ECO:0000313" key="3">
    <source>
        <dbReference type="EMBL" id="MYM92827.1"/>
    </source>
</evidence>
<dbReference type="EMBL" id="WWCX01000001">
    <property type="protein sequence ID" value="MYM92827.1"/>
    <property type="molecule type" value="Genomic_DNA"/>
</dbReference>
<feature type="domain" description="Reverse transcriptase" evidence="2">
    <location>
        <begin position="91"/>
        <end position="335"/>
    </location>
</feature>
<gene>
    <name evidence="3" type="primary">ltrA</name>
    <name evidence="3" type="ORF">GTP90_03005</name>
</gene>
<keyword evidence="3" id="KW-0695">RNA-directed DNA polymerase</keyword>
<dbReference type="NCBIfam" id="TIGR04416">
    <property type="entry name" value="group_II_RT_mat"/>
    <property type="match status" value="1"/>
</dbReference>
<dbReference type="RefSeq" id="WP_161082080.1">
    <property type="nucleotide sequence ID" value="NZ_WWCX01000001.1"/>
</dbReference>
<dbReference type="CDD" id="cd01651">
    <property type="entry name" value="RT_G2_intron"/>
    <property type="match status" value="1"/>
</dbReference>
<dbReference type="InterPro" id="IPR003615">
    <property type="entry name" value="HNH_nuc"/>
</dbReference>
<dbReference type="InterPro" id="IPR051083">
    <property type="entry name" value="GrpII_Intron_Splice-Mob/Def"/>
</dbReference>
<comment type="caution">
    <text evidence="3">The sequence shown here is derived from an EMBL/GenBank/DDBJ whole genome shotgun (WGS) entry which is preliminary data.</text>
</comment>
<organism evidence="3 4">
    <name type="scientific">Duganella vulcania</name>
    <dbReference type="NCBI Taxonomy" id="2692166"/>
    <lineage>
        <taxon>Bacteria</taxon>
        <taxon>Pseudomonadati</taxon>
        <taxon>Pseudomonadota</taxon>
        <taxon>Betaproteobacteria</taxon>
        <taxon>Burkholderiales</taxon>
        <taxon>Oxalobacteraceae</taxon>
        <taxon>Telluria group</taxon>
        <taxon>Duganella</taxon>
    </lineage>
</organism>
<evidence type="ECO:0000313" key="4">
    <source>
        <dbReference type="Proteomes" id="UP000447355"/>
    </source>
</evidence>
<dbReference type="InterPro" id="IPR025960">
    <property type="entry name" value="RVT_N"/>
</dbReference>
<evidence type="ECO:0000259" key="2">
    <source>
        <dbReference type="PROSITE" id="PS50878"/>
    </source>
</evidence>
<keyword evidence="3" id="KW-0808">Transferase</keyword>
<dbReference type="Proteomes" id="UP000447355">
    <property type="component" value="Unassembled WGS sequence"/>
</dbReference>
<protein>
    <submittedName>
        <fullName evidence="3">Group II intron reverse transcriptase/maturase</fullName>
        <ecNumber evidence="3">2.7.7.49</ecNumber>
    </submittedName>
</protein>
<dbReference type="InterPro" id="IPR043502">
    <property type="entry name" value="DNA/RNA_pol_sf"/>
</dbReference>
<dbReference type="GO" id="GO:0003676">
    <property type="term" value="F:nucleic acid binding"/>
    <property type="evidence" value="ECO:0007669"/>
    <property type="project" value="InterPro"/>
</dbReference>
<proteinExistence type="inferred from homology"/>
<dbReference type="PROSITE" id="PS50878">
    <property type="entry name" value="RT_POL"/>
    <property type="match status" value="1"/>
</dbReference>
<dbReference type="EC" id="2.7.7.49" evidence="3"/>
<dbReference type="GO" id="GO:0003964">
    <property type="term" value="F:RNA-directed DNA polymerase activity"/>
    <property type="evidence" value="ECO:0007669"/>
    <property type="project" value="UniProtKB-KW"/>
</dbReference>
<sequence>MNGQSPCAPTDVQTPWHSIDWAEAHCYVRRMQTRIVKATQDQRWNKVKALQRLLTCSFYGKALAVRRVTENQGKRTPGVDGKTWSTPAAKSNAVYGLRRRGYKPLPLKRIYIPKSNGKMRPLSIPTMRDRAMQALHLLALDPVSETVSDEQSYGFRKARSTHDAIAQCYLNARFNGSQSSVGARCSAEWILEADIQGCFDNIDHDWLIANVPMDKLMLRKWLKAGYMEGSGLSPTLNGTPQGGIISPVLANFALNGLEDNLKDIFGNKTQYAKAKVNLVRYADDFVITGISKELLEQKIKPAVEKFLAERGLKLSPEKTKITHITDGYDFLGQNVRRYDSKLLIKPSTKNVRAFLHKVRDLIRQLRSAPQSRVIEAINPVITGWARYHRHVVSQKTFSCVDNEIWYSLWQWARRRHPKKTSKWIVRRYYHRIGDRNGVFAVKTDERNAEGKPIYRMLRYAAKIPIERHQKIKSDANPYDPKWEEYFEQRATWRMRQSTHGRKKLANLWMSQRGQCLVCDQQLEIGNLHTHHIVERCKGGKEIASNEVLLHDTCHKQVHSQGITLVKPGPW</sequence>
<dbReference type="Pfam" id="PF01844">
    <property type="entry name" value="HNH"/>
    <property type="match status" value="1"/>
</dbReference>
<dbReference type="InterPro" id="IPR002711">
    <property type="entry name" value="HNH"/>
</dbReference>
<name>A0A845GJB9_9BURK</name>
<dbReference type="GO" id="GO:0004519">
    <property type="term" value="F:endonuclease activity"/>
    <property type="evidence" value="ECO:0007669"/>
    <property type="project" value="InterPro"/>
</dbReference>
<dbReference type="PANTHER" id="PTHR34047:SF8">
    <property type="entry name" value="PROTEIN YKFC"/>
    <property type="match status" value="1"/>
</dbReference>
<accession>A0A845GJB9</accession>
<dbReference type="Pfam" id="PF00078">
    <property type="entry name" value="RVT_1"/>
    <property type="match status" value="1"/>
</dbReference>
<dbReference type="InterPro" id="IPR013597">
    <property type="entry name" value="Mat_intron_G2"/>
</dbReference>
<dbReference type="InterPro" id="IPR000477">
    <property type="entry name" value="RT_dom"/>
</dbReference>
<dbReference type="CDD" id="cd00085">
    <property type="entry name" value="HNHc"/>
    <property type="match status" value="1"/>
</dbReference>
<dbReference type="SMART" id="SM00507">
    <property type="entry name" value="HNHc"/>
    <property type="match status" value="1"/>
</dbReference>
<dbReference type="Pfam" id="PF13655">
    <property type="entry name" value="RVT_N"/>
    <property type="match status" value="1"/>
</dbReference>
<evidence type="ECO:0000256" key="1">
    <source>
        <dbReference type="ARBA" id="ARBA00034120"/>
    </source>
</evidence>
<dbReference type="AlphaFoldDB" id="A0A845GJB9"/>
<comment type="similarity">
    <text evidence="1">Belongs to the bacterial reverse transcriptase family.</text>
</comment>
<reference evidence="3" key="1">
    <citation type="submission" date="2019-12" db="EMBL/GenBank/DDBJ databases">
        <title>Novel species isolated from a subtropical stream in China.</title>
        <authorList>
            <person name="Lu H."/>
        </authorList>
    </citation>
    <scope>NUCLEOTIDE SEQUENCE [LARGE SCALE GENOMIC DNA]</scope>
    <source>
        <strain evidence="3">FT81W</strain>
    </source>
</reference>
<dbReference type="InterPro" id="IPR030931">
    <property type="entry name" value="Group_II_RT_mat"/>
</dbReference>
<dbReference type="SUPFAM" id="SSF56672">
    <property type="entry name" value="DNA/RNA polymerases"/>
    <property type="match status" value="1"/>
</dbReference>
<dbReference type="PANTHER" id="PTHR34047">
    <property type="entry name" value="NUCLEAR INTRON MATURASE 1, MITOCHONDRIAL-RELATED"/>
    <property type="match status" value="1"/>
</dbReference>